<evidence type="ECO:0000313" key="2">
    <source>
        <dbReference type="EMBL" id="CAG6587374.1"/>
    </source>
</evidence>
<feature type="region of interest" description="Disordered" evidence="1">
    <location>
        <begin position="117"/>
        <end position="161"/>
    </location>
</feature>
<feature type="compositionally biased region" description="Basic and acidic residues" evidence="1">
    <location>
        <begin position="142"/>
        <end position="157"/>
    </location>
</feature>
<organism evidence="2">
    <name type="scientific">Culex pipiens</name>
    <name type="common">House mosquito</name>
    <dbReference type="NCBI Taxonomy" id="7175"/>
    <lineage>
        <taxon>Eukaryota</taxon>
        <taxon>Metazoa</taxon>
        <taxon>Ecdysozoa</taxon>
        <taxon>Arthropoda</taxon>
        <taxon>Hexapoda</taxon>
        <taxon>Insecta</taxon>
        <taxon>Pterygota</taxon>
        <taxon>Neoptera</taxon>
        <taxon>Endopterygota</taxon>
        <taxon>Diptera</taxon>
        <taxon>Nematocera</taxon>
        <taxon>Culicoidea</taxon>
        <taxon>Culicidae</taxon>
        <taxon>Culicinae</taxon>
        <taxon>Culicini</taxon>
        <taxon>Culex</taxon>
        <taxon>Culex</taxon>
    </lineage>
</organism>
<sequence length="197" mass="21261">MAQDFAAAVHVRVLPGDAPLGAVRDGVFVRRVAGHNARAAEPRCVPHRHVHLPGGADCGVPRDGHTEVQIDYYIFRLRRHRDILPTTVDNVAGSTAGGPGAVRHVHGNGGGLLHVHLRQDQPGPISTGDGQHAGRHPQRSVPGERRRPNPRVNRDDGPASAQLHHARCANIFATVVVRAASGQEQRLLLPRRQRGQS</sequence>
<protein>
    <submittedName>
        <fullName evidence="2">(northern house mosquito) hypothetical protein</fullName>
    </submittedName>
</protein>
<name>A0A8D8KAH8_CULPI</name>
<evidence type="ECO:0000256" key="1">
    <source>
        <dbReference type="SAM" id="MobiDB-lite"/>
    </source>
</evidence>
<accession>A0A8D8KAH8</accession>
<proteinExistence type="predicted"/>
<dbReference type="AlphaFoldDB" id="A0A8D8KAH8"/>
<dbReference type="EMBL" id="HBUE01319687">
    <property type="protein sequence ID" value="CAG6587374.1"/>
    <property type="molecule type" value="Transcribed_RNA"/>
</dbReference>
<reference evidence="2" key="1">
    <citation type="submission" date="2021-05" db="EMBL/GenBank/DDBJ databases">
        <authorList>
            <person name="Alioto T."/>
            <person name="Alioto T."/>
            <person name="Gomez Garrido J."/>
        </authorList>
    </citation>
    <scope>NUCLEOTIDE SEQUENCE</scope>
</reference>
<dbReference type="EMBL" id="HBUE01213183">
    <property type="protein sequence ID" value="CAG6535389.1"/>
    <property type="molecule type" value="Transcribed_RNA"/>
</dbReference>